<dbReference type="Proteomes" id="UP000187158">
    <property type="component" value="Unassembled WGS sequence"/>
</dbReference>
<proteinExistence type="predicted"/>
<dbReference type="RefSeq" id="WP_076219316.1">
    <property type="nucleotide sequence ID" value="NZ_MPVM01000002.1"/>
</dbReference>
<keyword evidence="2" id="KW-1185">Reference proteome</keyword>
<dbReference type="EMBL" id="MPVP01000115">
    <property type="protein sequence ID" value="OMD30779.1"/>
    <property type="molecule type" value="Genomic_DNA"/>
</dbReference>
<comment type="caution">
    <text evidence="1">The sequence shown here is derived from an EMBL/GenBank/DDBJ whole genome shotgun (WGS) entry which is preliminary data.</text>
</comment>
<sequence>MNWDGVFSRLSRGALKSGEITEDEYRELLLGGDVTSRLGNMIELLREKKLVQLVKGAEFIDSITPEDRRYDKAIEKYNGICQSLEYTPEQIQLDTNPTYLTVYTALITHLNKHGRTMKYEELRRMFPMLTPQQINWGMWECEDIISHVFKEVEDKPA</sequence>
<name>A0ABX3GLJ6_9BACL</name>
<reference evidence="1 2" key="1">
    <citation type="submission" date="2016-11" db="EMBL/GenBank/DDBJ databases">
        <title>Paenibacillus species isolates.</title>
        <authorList>
            <person name="Beno S.M."/>
        </authorList>
    </citation>
    <scope>NUCLEOTIDE SEQUENCE [LARGE SCALE GENOMIC DNA]</scope>
    <source>
        <strain evidence="1 2">FSL H7-0433</strain>
    </source>
</reference>
<protein>
    <submittedName>
        <fullName evidence="1">Uncharacterized protein</fullName>
    </submittedName>
</protein>
<evidence type="ECO:0000313" key="1">
    <source>
        <dbReference type="EMBL" id="OMD30779.1"/>
    </source>
</evidence>
<gene>
    <name evidence="1" type="ORF">BSO21_17890</name>
</gene>
<accession>A0ABX3GLJ6</accession>
<organism evidence="1 2">
    <name type="scientific">Paenibacillus odorifer</name>
    <dbReference type="NCBI Taxonomy" id="189426"/>
    <lineage>
        <taxon>Bacteria</taxon>
        <taxon>Bacillati</taxon>
        <taxon>Bacillota</taxon>
        <taxon>Bacilli</taxon>
        <taxon>Bacillales</taxon>
        <taxon>Paenibacillaceae</taxon>
        <taxon>Paenibacillus</taxon>
    </lineage>
</organism>
<evidence type="ECO:0000313" key="2">
    <source>
        <dbReference type="Proteomes" id="UP000187158"/>
    </source>
</evidence>